<dbReference type="STRING" id="227321.Q5B2I5"/>
<feature type="region of interest" description="Disordered" evidence="1">
    <location>
        <begin position="1"/>
        <end position="84"/>
    </location>
</feature>
<evidence type="ECO:0000313" key="3">
    <source>
        <dbReference type="Proteomes" id="UP000000560"/>
    </source>
</evidence>
<proteinExistence type="predicted"/>
<dbReference type="InParanoid" id="Q5B2I5"/>
<evidence type="ECO:0000256" key="1">
    <source>
        <dbReference type="SAM" id="MobiDB-lite"/>
    </source>
</evidence>
<evidence type="ECO:0000313" key="2">
    <source>
        <dbReference type="EMBL" id="CBF81163.1"/>
    </source>
</evidence>
<gene>
    <name evidence="2" type="ORF">ANIA_05245</name>
</gene>
<dbReference type="HOGENOM" id="CLU_1378106_0_0_1"/>
<organism evidence="2 3">
    <name type="scientific">Emericella nidulans (strain FGSC A4 / ATCC 38163 / CBS 112.46 / NRRL 194 / M139)</name>
    <name type="common">Aspergillus nidulans</name>
    <dbReference type="NCBI Taxonomy" id="227321"/>
    <lineage>
        <taxon>Eukaryota</taxon>
        <taxon>Fungi</taxon>
        <taxon>Dikarya</taxon>
        <taxon>Ascomycota</taxon>
        <taxon>Pezizomycotina</taxon>
        <taxon>Eurotiomycetes</taxon>
        <taxon>Eurotiomycetidae</taxon>
        <taxon>Eurotiales</taxon>
        <taxon>Aspergillaceae</taxon>
        <taxon>Aspergillus</taxon>
        <taxon>Aspergillus subgen. Nidulantes</taxon>
    </lineage>
</organism>
<reference evidence="3" key="2">
    <citation type="journal article" date="2009" name="Fungal Genet. Biol.">
        <title>The 2008 update of the Aspergillus nidulans genome annotation: a community effort.</title>
        <authorList>
            <person name="Wortman J.R."/>
            <person name="Gilsenan J.M."/>
            <person name="Joardar V."/>
            <person name="Deegan J."/>
            <person name="Clutterbuck J."/>
            <person name="Andersen M.R."/>
            <person name="Archer D."/>
            <person name="Bencina M."/>
            <person name="Braus G."/>
            <person name="Coutinho P."/>
            <person name="von Dohren H."/>
            <person name="Doonan J."/>
            <person name="Driessen A.J."/>
            <person name="Durek P."/>
            <person name="Espeso E."/>
            <person name="Fekete E."/>
            <person name="Flipphi M."/>
            <person name="Estrada C.G."/>
            <person name="Geysens S."/>
            <person name="Goldman G."/>
            <person name="de Groot P.W."/>
            <person name="Hansen K."/>
            <person name="Harris S.D."/>
            <person name="Heinekamp T."/>
            <person name="Helmstaedt K."/>
            <person name="Henrissat B."/>
            <person name="Hofmann G."/>
            <person name="Homan T."/>
            <person name="Horio T."/>
            <person name="Horiuchi H."/>
            <person name="James S."/>
            <person name="Jones M."/>
            <person name="Karaffa L."/>
            <person name="Karanyi Z."/>
            <person name="Kato M."/>
            <person name="Keller N."/>
            <person name="Kelly D.E."/>
            <person name="Kiel J.A."/>
            <person name="Kim J.M."/>
            <person name="van der Klei I.J."/>
            <person name="Klis F.M."/>
            <person name="Kovalchuk A."/>
            <person name="Krasevec N."/>
            <person name="Kubicek C.P."/>
            <person name="Liu B."/>
            <person name="Maccabe A."/>
            <person name="Meyer V."/>
            <person name="Mirabito P."/>
            <person name="Miskei M."/>
            <person name="Mos M."/>
            <person name="Mullins J."/>
            <person name="Nelson D.R."/>
            <person name="Nielsen J."/>
            <person name="Oakley B.R."/>
            <person name="Osmani S.A."/>
            <person name="Pakula T."/>
            <person name="Paszewski A."/>
            <person name="Paulsen I."/>
            <person name="Pilsyk S."/>
            <person name="Pocsi I."/>
            <person name="Punt P.J."/>
            <person name="Ram A.F."/>
            <person name="Ren Q."/>
            <person name="Robellet X."/>
            <person name="Robson G."/>
            <person name="Seiboth B."/>
            <person name="van Solingen P."/>
            <person name="Specht T."/>
            <person name="Sun J."/>
            <person name="Taheri-Talesh N."/>
            <person name="Takeshita N."/>
            <person name="Ussery D."/>
            <person name="vanKuyk P.A."/>
            <person name="Visser H."/>
            <person name="van de Vondervoort P.J."/>
            <person name="de Vries R.P."/>
            <person name="Walton J."/>
            <person name="Xiang X."/>
            <person name="Xiong Y."/>
            <person name="Zeng A.P."/>
            <person name="Brandt B.W."/>
            <person name="Cornell M.J."/>
            <person name="van den Hondel C.A."/>
            <person name="Visser J."/>
            <person name="Oliver S.G."/>
            <person name="Turner G."/>
        </authorList>
    </citation>
    <scope>GENOME REANNOTATION</scope>
    <source>
        <strain evidence="3">FGSC A4 / ATCC 38163 / CBS 112.46 / NRRL 194 / M139</strain>
    </source>
</reference>
<protein>
    <submittedName>
        <fullName evidence="2">Uncharacterized protein</fullName>
    </submittedName>
</protein>
<dbReference type="EMBL" id="BN001305">
    <property type="protein sequence ID" value="CBF81163.1"/>
    <property type="molecule type" value="Genomic_DNA"/>
</dbReference>
<accession>C8VFC6</accession>
<accession>Q5B2I5</accession>
<reference evidence="3" key="1">
    <citation type="journal article" date="2005" name="Nature">
        <title>Sequencing of Aspergillus nidulans and comparative analysis with A. fumigatus and A. oryzae.</title>
        <authorList>
            <person name="Galagan J.E."/>
            <person name="Calvo S.E."/>
            <person name="Cuomo C."/>
            <person name="Ma L.J."/>
            <person name="Wortman J.R."/>
            <person name="Batzoglou S."/>
            <person name="Lee S.I."/>
            <person name="Basturkmen M."/>
            <person name="Spevak C.C."/>
            <person name="Clutterbuck J."/>
            <person name="Kapitonov V."/>
            <person name="Jurka J."/>
            <person name="Scazzocchio C."/>
            <person name="Farman M."/>
            <person name="Butler J."/>
            <person name="Purcell S."/>
            <person name="Harris S."/>
            <person name="Braus G.H."/>
            <person name="Draht O."/>
            <person name="Busch S."/>
            <person name="D'Enfert C."/>
            <person name="Bouchier C."/>
            <person name="Goldman G.H."/>
            <person name="Bell-Pedersen D."/>
            <person name="Griffiths-Jones S."/>
            <person name="Doonan J.H."/>
            <person name="Yu J."/>
            <person name="Vienken K."/>
            <person name="Pain A."/>
            <person name="Freitag M."/>
            <person name="Selker E.U."/>
            <person name="Archer D.B."/>
            <person name="Penalva M.A."/>
            <person name="Oakley B.R."/>
            <person name="Momany M."/>
            <person name="Tanaka T."/>
            <person name="Kumagai T."/>
            <person name="Asai K."/>
            <person name="Machida M."/>
            <person name="Nierman W.C."/>
            <person name="Denning D.W."/>
            <person name="Caddick M."/>
            <person name="Hynes M."/>
            <person name="Paoletti M."/>
            <person name="Fischer R."/>
            <person name="Miller B."/>
            <person name="Dyer P."/>
            <person name="Sachs M.S."/>
            <person name="Osmani S.A."/>
            <person name="Birren B.W."/>
        </authorList>
    </citation>
    <scope>NUCLEOTIDE SEQUENCE [LARGE SCALE GENOMIC DNA]</scope>
    <source>
        <strain evidence="3">FGSC A4 / ATCC 38163 / CBS 112.46 / NRRL 194 / M139</strain>
    </source>
</reference>
<dbReference type="AlphaFoldDB" id="Q5B2I5"/>
<dbReference type="eggNOG" id="ENOG502TF4Z">
    <property type="taxonomic scope" value="Eukaryota"/>
</dbReference>
<sequence length="198" mass="21390">MARIPSPAPACQLAPAPSPGRLRPFLPREPPRPAVTEGAPRPPPAGSRRAVLPKSTPPVNWHHRSVEPGQARRGSPAARITKSHTSVNWHQQGYLTAYTTRLVTSVVCRGFIPARGDIAIRQPAPEGFSPGAVASLLRYRARRPIRIQLRRAGATSPRSGTDSDLEAFSHYPADGSVAALPGQTAAKTNYLNQRFLSY</sequence>
<dbReference type="Proteomes" id="UP000000560">
    <property type="component" value="Chromosome V"/>
</dbReference>
<name>Q5B2I5_EMENI</name>
<keyword evidence="3" id="KW-1185">Reference proteome</keyword>